<comment type="caution">
    <text evidence="1">The sequence shown here is derived from an EMBL/GenBank/DDBJ whole genome shotgun (WGS) entry which is preliminary data.</text>
</comment>
<keyword evidence="2" id="KW-1185">Reference proteome</keyword>
<name>A0AAV1HWV7_9CHLO</name>
<accession>A0AAV1HWV7</accession>
<dbReference type="EMBL" id="CAUYUE010000003">
    <property type="protein sequence ID" value="CAK0753867.1"/>
    <property type="molecule type" value="Genomic_DNA"/>
</dbReference>
<reference evidence="1 2" key="1">
    <citation type="submission" date="2023-10" db="EMBL/GenBank/DDBJ databases">
        <authorList>
            <person name="Maclean D."/>
            <person name="Macfadyen A."/>
        </authorList>
    </citation>
    <scope>NUCLEOTIDE SEQUENCE [LARGE SCALE GENOMIC DNA]</scope>
</reference>
<organism evidence="1 2">
    <name type="scientific">Coccomyxa viridis</name>
    <dbReference type="NCBI Taxonomy" id="1274662"/>
    <lineage>
        <taxon>Eukaryota</taxon>
        <taxon>Viridiplantae</taxon>
        <taxon>Chlorophyta</taxon>
        <taxon>core chlorophytes</taxon>
        <taxon>Trebouxiophyceae</taxon>
        <taxon>Trebouxiophyceae incertae sedis</taxon>
        <taxon>Coccomyxaceae</taxon>
        <taxon>Coccomyxa</taxon>
    </lineage>
</organism>
<evidence type="ECO:0000313" key="2">
    <source>
        <dbReference type="Proteomes" id="UP001314263"/>
    </source>
</evidence>
<dbReference type="Proteomes" id="UP001314263">
    <property type="component" value="Unassembled WGS sequence"/>
</dbReference>
<gene>
    <name evidence="1" type="ORF">CVIRNUC_002253</name>
</gene>
<evidence type="ECO:0000313" key="1">
    <source>
        <dbReference type="EMBL" id="CAK0753867.1"/>
    </source>
</evidence>
<proteinExistence type="predicted"/>
<protein>
    <submittedName>
        <fullName evidence="1">Uncharacterized protein</fullName>
    </submittedName>
</protein>
<sequence>MAALNLGRAQENMFSHEQNLRCTEKWVEKLVAKGKLPPSALEAIMKRQQNSLIPTTTITSRPMAETVPQYVKARIPAARGPINYLQDISPSLPSLSMGRGRWTTADGSIFDIAEGKRMAQEPAKVATPFERARIARVSKAAAESPLLSGYRLLPQFTPGRAMMWGTILALWGTGAIVASSSRSLGIRRVDEAEVKLRESLDPYIDWVADRMEPVKKALTFETLRRSANGETQICRLSEALRRKLSNLEKHSSS</sequence>
<dbReference type="AlphaFoldDB" id="A0AAV1HWV7"/>